<dbReference type="GO" id="GO:0005829">
    <property type="term" value="C:cytosol"/>
    <property type="evidence" value="ECO:0007669"/>
    <property type="project" value="TreeGrafter"/>
</dbReference>
<dbReference type="AlphaFoldDB" id="A0A1M3L728"/>
<keyword evidence="4 6" id="KW-0808">Transferase</keyword>
<dbReference type="Gene3D" id="3.40.50.150">
    <property type="entry name" value="Vaccinia Virus protein VP39"/>
    <property type="match status" value="1"/>
</dbReference>
<gene>
    <name evidence="6" type="primary">rsmG</name>
    <name evidence="7" type="ORF">BGO89_01675</name>
</gene>
<keyword evidence="3 6" id="KW-0489">Methyltransferase</keyword>
<comment type="caution">
    <text evidence="7">The sequence shown here is derived from an EMBL/GenBank/DDBJ whole genome shotgun (WGS) entry which is preliminary data.</text>
</comment>
<comment type="similarity">
    <text evidence="6">Belongs to the methyltransferase superfamily. RNA methyltransferase RsmG family.</text>
</comment>
<dbReference type="EMBL" id="MKVH01000002">
    <property type="protein sequence ID" value="OJX61378.1"/>
    <property type="molecule type" value="Genomic_DNA"/>
</dbReference>
<dbReference type="InterPro" id="IPR003682">
    <property type="entry name" value="rRNA_ssu_MeTfrase_G"/>
</dbReference>
<evidence type="ECO:0000313" key="7">
    <source>
        <dbReference type="EMBL" id="OJX61378.1"/>
    </source>
</evidence>
<feature type="binding site" evidence="6">
    <location>
        <position position="77"/>
    </location>
    <ligand>
        <name>S-adenosyl-L-methionine</name>
        <dbReference type="ChEBI" id="CHEBI:59789"/>
    </ligand>
</feature>
<dbReference type="GO" id="GO:0070043">
    <property type="term" value="F:rRNA (guanine-N7-)-methyltransferase activity"/>
    <property type="evidence" value="ECO:0007669"/>
    <property type="project" value="UniProtKB-UniRule"/>
</dbReference>
<dbReference type="Proteomes" id="UP000184233">
    <property type="component" value="Unassembled WGS sequence"/>
</dbReference>
<name>A0A1M3L728_9BACT</name>
<comment type="subcellular location">
    <subcellularLocation>
        <location evidence="6">Cytoplasm</location>
    </subcellularLocation>
</comment>
<dbReference type="Pfam" id="PF02527">
    <property type="entry name" value="GidB"/>
    <property type="match status" value="1"/>
</dbReference>
<evidence type="ECO:0000256" key="5">
    <source>
        <dbReference type="ARBA" id="ARBA00022691"/>
    </source>
</evidence>
<organism evidence="7 8">
    <name type="scientific">Candidatus Kapaibacterium thiocyanatum</name>
    <dbReference type="NCBI Taxonomy" id="1895771"/>
    <lineage>
        <taxon>Bacteria</taxon>
        <taxon>Pseudomonadati</taxon>
        <taxon>Candidatus Kapaibacteriota</taxon>
        <taxon>Candidatus Kapaibacteriia</taxon>
        <taxon>Candidatus Kapaibacteriales</taxon>
        <taxon>Candidatus Kapaibacteriaceae</taxon>
        <taxon>Candidatus Kapaibacterium</taxon>
    </lineage>
</organism>
<evidence type="ECO:0000256" key="2">
    <source>
        <dbReference type="ARBA" id="ARBA00022552"/>
    </source>
</evidence>
<evidence type="ECO:0000256" key="1">
    <source>
        <dbReference type="ARBA" id="ARBA00022490"/>
    </source>
</evidence>
<dbReference type="SUPFAM" id="SSF53335">
    <property type="entry name" value="S-adenosyl-L-methionine-dependent methyltransferases"/>
    <property type="match status" value="1"/>
</dbReference>
<dbReference type="CDD" id="cd02440">
    <property type="entry name" value="AdoMet_MTases"/>
    <property type="match status" value="1"/>
</dbReference>
<comment type="function">
    <text evidence="6">Specifically methylates the N7 position of a guanine in 16S rRNA.</text>
</comment>
<evidence type="ECO:0000256" key="3">
    <source>
        <dbReference type="ARBA" id="ARBA00022603"/>
    </source>
</evidence>
<dbReference type="InterPro" id="IPR029063">
    <property type="entry name" value="SAM-dependent_MTases_sf"/>
</dbReference>
<sequence length="221" mass="25294">MTKIDFWTACSSNGIILDIEQMERLERYHDELRYWNEKVNMISRKDVSNIWERHILHALALVKYATFPQKARVLDVGTGGGLPGIPLKIARPDLRMLMMDSIRKKVTCTEMFAQHTGLKDIEVRCGRVEDLVKESNYRRGFDVIVSRAVARTGVLLDWVRPLMKPAGGVCYFLKGGDLREEFAEARERHPGLHIEETPIDLFGVPGFKTDDKKIITCSYAL</sequence>
<dbReference type="PANTHER" id="PTHR31760:SF0">
    <property type="entry name" value="S-ADENOSYL-L-METHIONINE-DEPENDENT METHYLTRANSFERASES SUPERFAMILY PROTEIN"/>
    <property type="match status" value="1"/>
</dbReference>
<dbReference type="NCBIfam" id="TIGR00138">
    <property type="entry name" value="rsmG_gidB"/>
    <property type="match status" value="1"/>
</dbReference>
<evidence type="ECO:0000256" key="6">
    <source>
        <dbReference type="HAMAP-Rule" id="MF_00074"/>
    </source>
</evidence>
<comment type="caution">
    <text evidence="6">Lacks conserved residue(s) required for the propagation of feature annotation.</text>
</comment>
<evidence type="ECO:0000256" key="4">
    <source>
        <dbReference type="ARBA" id="ARBA00022679"/>
    </source>
</evidence>
<dbReference type="EC" id="2.1.1.-" evidence="6"/>
<keyword evidence="5 6" id="KW-0949">S-adenosyl-L-methionine</keyword>
<feature type="binding site" evidence="6">
    <location>
        <begin position="128"/>
        <end position="129"/>
    </location>
    <ligand>
        <name>S-adenosyl-L-methionine</name>
        <dbReference type="ChEBI" id="CHEBI:59789"/>
    </ligand>
</feature>
<accession>A0A1M3L728</accession>
<evidence type="ECO:0000313" key="8">
    <source>
        <dbReference type="Proteomes" id="UP000184233"/>
    </source>
</evidence>
<feature type="binding site" evidence="6">
    <location>
        <position position="82"/>
    </location>
    <ligand>
        <name>S-adenosyl-L-methionine</name>
        <dbReference type="ChEBI" id="CHEBI:59789"/>
    </ligand>
</feature>
<proteinExistence type="inferred from homology"/>
<keyword evidence="2 6" id="KW-0698">rRNA processing</keyword>
<dbReference type="HAMAP" id="MF_00074">
    <property type="entry name" value="16SrRNA_methyltr_G"/>
    <property type="match status" value="1"/>
</dbReference>
<reference evidence="7 8" key="1">
    <citation type="submission" date="2016-09" db="EMBL/GenBank/DDBJ databases">
        <title>Genome-resolved meta-omics ties microbial dynamics to process performance in biotechnology for thiocyanate degradation.</title>
        <authorList>
            <person name="Kantor R.S."/>
            <person name="Huddy R.J."/>
            <person name="Iyer R."/>
            <person name="Thomas B.C."/>
            <person name="Brown C.T."/>
            <person name="Anantharaman K."/>
            <person name="Tringe S."/>
            <person name="Hettich R.L."/>
            <person name="Harrison S.T."/>
            <person name="Banfield J.F."/>
        </authorList>
    </citation>
    <scope>NUCLEOTIDE SEQUENCE [LARGE SCALE GENOMIC DNA]</scope>
    <source>
        <strain evidence="7">59-99</strain>
    </source>
</reference>
<keyword evidence="1 6" id="KW-0963">Cytoplasm</keyword>
<feature type="binding site" evidence="6">
    <location>
        <position position="147"/>
    </location>
    <ligand>
        <name>S-adenosyl-L-methionine</name>
        <dbReference type="ChEBI" id="CHEBI:59789"/>
    </ligand>
</feature>
<dbReference type="PANTHER" id="PTHR31760">
    <property type="entry name" value="S-ADENOSYL-L-METHIONINE-DEPENDENT METHYLTRANSFERASES SUPERFAMILY PROTEIN"/>
    <property type="match status" value="1"/>
</dbReference>
<dbReference type="STRING" id="1895771.BGO89_01675"/>
<protein>
    <recommendedName>
        <fullName evidence="6">Ribosomal RNA small subunit methyltransferase G</fullName>
        <ecNumber evidence="6">2.1.1.-</ecNumber>
    </recommendedName>
    <alternativeName>
        <fullName evidence="6">16S rRNA 7-methylguanosine methyltransferase</fullName>
        <shortName evidence="6">16S rRNA m7G methyltransferase</shortName>
    </alternativeName>
</protein>